<evidence type="ECO:0000313" key="2">
    <source>
        <dbReference type="Proteomes" id="UP000732105"/>
    </source>
</evidence>
<sequence length="91" mass="10473">MKNISEYNHLIEKEMEKFRKESGKILKKFETTFNKGNMVATHHFTNANPDMIRFIKAEFEKAGFAPEFIGNRPEGHIVLRVSLLKSAGYVA</sequence>
<evidence type="ECO:0000313" key="1">
    <source>
        <dbReference type="EMBL" id="NOU61187.1"/>
    </source>
</evidence>
<name>A0ABX1WYS1_9BACT</name>
<dbReference type="EMBL" id="RZNH01000029">
    <property type="protein sequence ID" value="NOU61187.1"/>
    <property type="molecule type" value="Genomic_DNA"/>
</dbReference>
<proteinExistence type="predicted"/>
<organism evidence="1 2">
    <name type="scientific">Marinifilum caeruleilacunae</name>
    <dbReference type="NCBI Taxonomy" id="2499076"/>
    <lineage>
        <taxon>Bacteria</taxon>
        <taxon>Pseudomonadati</taxon>
        <taxon>Bacteroidota</taxon>
        <taxon>Bacteroidia</taxon>
        <taxon>Marinilabiliales</taxon>
        <taxon>Marinifilaceae</taxon>
    </lineage>
</organism>
<comment type="caution">
    <text evidence="1">The sequence shown here is derived from an EMBL/GenBank/DDBJ whole genome shotgun (WGS) entry which is preliminary data.</text>
</comment>
<dbReference type="RefSeq" id="WP_171596453.1">
    <property type="nucleotide sequence ID" value="NZ_RZNH01000029.1"/>
</dbReference>
<gene>
    <name evidence="1" type="ORF">ELS83_15325</name>
</gene>
<reference evidence="1 2" key="1">
    <citation type="submission" date="2018-12" db="EMBL/GenBank/DDBJ databases">
        <title>Marinifilum JC070 sp. nov., a marine bacterium isolated from Yongle Blue Hole in the South China Sea.</title>
        <authorList>
            <person name="Fu T."/>
        </authorList>
    </citation>
    <scope>NUCLEOTIDE SEQUENCE [LARGE SCALE GENOMIC DNA]</scope>
    <source>
        <strain evidence="1 2">JC070</strain>
    </source>
</reference>
<protein>
    <submittedName>
        <fullName evidence="1">Uncharacterized protein</fullName>
    </submittedName>
</protein>
<keyword evidence="2" id="KW-1185">Reference proteome</keyword>
<dbReference type="Proteomes" id="UP000732105">
    <property type="component" value="Unassembled WGS sequence"/>
</dbReference>
<accession>A0ABX1WYS1</accession>